<keyword evidence="3" id="KW-1185">Reference proteome</keyword>
<evidence type="ECO:0008006" key="4">
    <source>
        <dbReference type="Google" id="ProtNLM"/>
    </source>
</evidence>
<feature type="region of interest" description="Disordered" evidence="1">
    <location>
        <begin position="39"/>
        <end position="65"/>
    </location>
</feature>
<dbReference type="RefSeq" id="WP_099255722.1">
    <property type="nucleotide sequence ID" value="NZ_NHOA01000097.1"/>
</dbReference>
<dbReference type="OrthoDB" id="212869at2157"/>
<protein>
    <recommendedName>
        <fullName evidence="4">N-acetyltransferase domain-containing protein</fullName>
    </recommendedName>
</protein>
<sequence length="155" mass="16902">MRIRDALESDAEALATAADLPRGVVKDMIHDRSVRVAIVGNGEGNDSGDERDTDGEGVADDTEDSTVTGFVAFDARGGTVHVTDFDGDEEAIRRLFEEPRRFARREEMGVEAVVPDDERTGEILEEAGFESAGPGPRFEGRLTTRYVIDSADLDR</sequence>
<dbReference type="EMBL" id="NHOA01000097">
    <property type="protein sequence ID" value="PHQ38484.1"/>
    <property type="molecule type" value="Genomic_DNA"/>
</dbReference>
<dbReference type="Proteomes" id="UP000222824">
    <property type="component" value="Unassembled WGS sequence"/>
</dbReference>
<feature type="compositionally biased region" description="Acidic residues" evidence="1">
    <location>
        <begin position="46"/>
        <end position="64"/>
    </location>
</feature>
<evidence type="ECO:0000313" key="2">
    <source>
        <dbReference type="EMBL" id="PHQ38484.1"/>
    </source>
</evidence>
<evidence type="ECO:0000256" key="1">
    <source>
        <dbReference type="SAM" id="MobiDB-lite"/>
    </source>
</evidence>
<organism evidence="2 3">
    <name type="scientific">Halorubrum persicum</name>
    <dbReference type="NCBI Taxonomy" id="1383844"/>
    <lineage>
        <taxon>Archaea</taxon>
        <taxon>Methanobacteriati</taxon>
        <taxon>Methanobacteriota</taxon>
        <taxon>Stenosarchaea group</taxon>
        <taxon>Halobacteria</taxon>
        <taxon>Halobacteriales</taxon>
        <taxon>Haloferacaceae</taxon>
        <taxon>Halorubrum</taxon>
    </lineage>
</organism>
<gene>
    <name evidence="2" type="ORF">DJ69_11330</name>
</gene>
<name>A0A2G1WHM9_9EURY</name>
<dbReference type="AlphaFoldDB" id="A0A2G1WHM9"/>
<reference evidence="2 3" key="1">
    <citation type="journal article" date="2014" name="Front. Microbiol.">
        <title>Population and genomic analysis of the genus Halorubrum.</title>
        <authorList>
            <person name="Fullmer M.S."/>
            <person name="Soucy S.M."/>
            <person name="Swithers K.S."/>
            <person name="Makkay A.M."/>
            <person name="Wheeler R."/>
            <person name="Ventosa A."/>
            <person name="Gogarten J.P."/>
            <person name="Papke R.T."/>
        </authorList>
    </citation>
    <scope>NUCLEOTIDE SEQUENCE [LARGE SCALE GENOMIC DNA]</scope>
    <source>
        <strain evidence="2 3">C49</strain>
    </source>
</reference>
<proteinExistence type="predicted"/>
<accession>A0A2G1WHM9</accession>
<comment type="caution">
    <text evidence="2">The sequence shown here is derived from an EMBL/GenBank/DDBJ whole genome shotgun (WGS) entry which is preliminary data.</text>
</comment>
<evidence type="ECO:0000313" key="3">
    <source>
        <dbReference type="Proteomes" id="UP000222824"/>
    </source>
</evidence>